<reference evidence="2" key="1">
    <citation type="submission" date="2022-11" db="UniProtKB">
        <authorList>
            <consortium name="WormBaseParasite"/>
        </authorList>
    </citation>
    <scope>IDENTIFICATION</scope>
</reference>
<proteinExistence type="predicted"/>
<sequence length="196" mass="21821">ENDECPPPVDYSKTEKYLKKSEGKVFESEPETGKKSWFSSPFKAKNGAMPTDKSTDPLVQSTIVGDDSATPHVDDNHNLNAAALPPVPPPANLRLAFLEDSSSFDSDVLDTSRPITGRSTARPVPPKLNLFQSGLFDANLRQNRQLAQKEYEWVASVLERCLFCVFTLLFLVITGGISTIGYYHWNNIDYIIHSDN</sequence>
<organism evidence="1 2">
    <name type="scientific">Panagrolaimus sp. JU765</name>
    <dbReference type="NCBI Taxonomy" id="591449"/>
    <lineage>
        <taxon>Eukaryota</taxon>
        <taxon>Metazoa</taxon>
        <taxon>Ecdysozoa</taxon>
        <taxon>Nematoda</taxon>
        <taxon>Chromadorea</taxon>
        <taxon>Rhabditida</taxon>
        <taxon>Tylenchina</taxon>
        <taxon>Panagrolaimomorpha</taxon>
        <taxon>Panagrolaimoidea</taxon>
        <taxon>Panagrolaimidae</taxon>
        <taxon>Panagrolaimus</taxon>
    </lineage>
</organism>
<evidence type="ECO:0000313" key="2">
    <source>
        <dbReference type="WBParaSite" id="JU765_v2.g12363.t1"/>
    </source>
</evidence>
<dbReference type="WBParaSite" id="JU765_v2.g12363.t1">
    <property type="protein sequence ID" value="JU765_v2.g12363.t1"/>
    <property type="gene ID" value="JU765_v2.g12363"/>
</dbReference>
<dbReference type="Proteomes" id="UP000887576">
    <property type="component" value="Unplaced"/>
</dbReference>
<protein>
    <submittedName>
        <fullName evidence="2">Uncharacterized protein</fullName>
    </submittedName>
</protein>
<name>A0AC34Q2R5_9BILA</name>
<evidence type="ECO:0000313" key="1">
    <source>
        <dbReference type="Proteomes" id="UP000887576"/>
    </source>
</evidence>
<accession>A0AC34Q2R5</accession>